<keyword evidence="2 7" id="KW-0349">Heme</keyword>
<feature type="binding site" description="axial binding residue" evidence="7">
    <location>
        <position position="396"/>
    </location>
    <ligand>
        <name>heme</name>
        <dbReference type="ChEBI" id="CHEBI:30413"/>
    </ligand>
    <ligandPart>
        <name>Fe</name>
        <dbReference type="ChEBI" id="CHEBI:18248"/>
    </ligandPart>
</feature>
<gene>
    <name evidence="9" type="ORF">CUNI_LOCUS7933</name>
</gene>
<keyword evidence="8" id="KW-0503">Monooxygenase</keyword>
<dbReference type="GO" id="GO:0005506">
    <property type="term" value="F:iron ion binding"/>
    <property type="evidence" value="ECO:0007669"/>
    <property type="project" value="InterPro"/>
</dbReference>
<dbReference type="InterPro" id="IPR036396">
    <property type="entry name" value="Cyt_P450_sf"/>
</dbReference>
<evidence type="ECO:0000313" key="10">
    <source>
        <dbReference type="Proteomes" id="UP000678393"/>
    </source>
</evidence>
<organism evidence="9 10">
    <name type="scientific">Candidula unifasciata</name>
    <dbReference type="NCBI Taxonomy" id="100452"/>
    <lineage>
        <taxon>Eukaryota</taxon>
        <taxon>Metazoa</taxon>
        <taxon>Spiralia</taxon>
        <taxon>Lophotrochozoa</taxon>
        <taxon>Mollusca</taxon>
        <taxon>Gastropoda</taxon>
        <taxon>Heterobranchia</taxon>
        <taxon>Euthyneura</taxon>
        <taxon>Panpulmonata</taxon>
        <taxon>Eupulmonata</taxon>
        <taxon>Stylommatophora</taxon>
        <taxon>Helicina</taxon>
        <taxon>Helicoidea</taxon>
        <taxon>Geomitridae</taxon>
        <taxon>Candidula</taxon>
    </lineage>
</organism>
<comment type="function">
    <text evidence="6">Cytochromes P450 are a group of heme-thiolate monooxygenases. They oxidize a variety of structurally unrelated compounds, including steroids, fatty acids, and xenobiotics.</text>
</comment>
<evidence type="ECO:0000256" key="3">
    <source>
        <dbReference type="ARBA" id="ARBA00022723"/>
    </source>
</evidence>
<reference evidence="9" key="1">
    <citation type="submission" date="2021-04" db="EMBL/GenBank/DDBJ databases">
        <authorList>
            <consortium name="Molecular Ecology Group"/>
        </authorList>
    </citation>
    <scope>NUCLEOTIDE SEQUENCE</scope>
</reference>
<dbReference type="GO" id="GO:0020037">
    <property type="term" value="F:heme binding"/>
    <property type="evidence" value="ECO:0007669"/>
    <property type="project" value="InterPro"/>
</dbReference>
<comment type="cofactor">
    <cofactor evidence="7">
        <name>heme</name>
        <dbReference type="ChEBI" id="CHEBI:30413"/>
    </cofactor>
</comment>
<evidence type="ECO:0000256" key="6">
    <source>
        <dbReference type="ARBA" id="ARBA00043906"/>
    </source>
</evidence>
<dbReference type="GO" id="GO:0016705">
    <property type="term" value="F:oxidoreductase activity, acting on paired donors, with incorporation or reduction of molecular oxygen"/>
    <property type="evidence" value="ECO:0007669"/>
    <property type="project" value="InterPro"/>
</dbReference>
<comment type="similarity">
    <text evidence="1 8">Belongs to the cytochrome P450 family.</text>
</comment>
<evidence type="ECO:0000256" key="4">
    <source>
        <dbReference type="ARBA" id="ARBA00023002"/>
    </source>
</evidence>
<dbReference type="OrthoDB" id="1470350at2759"/>
<keyword evidence="3 7" id="KW-0479">Metal-binding</keyword>
<dbReference type="Proteomes" id="UP000678393">
    <property type="component" value="Unassembled WGS sequence"/>
</dbReference>
<dbReference type="AlphaFoldDB" id="A0A8S3Z310"/>
<keyword evidence="4 8" id="KW-0560">Oxidoreductase</keyword>
<evidence type="ECO:0008006" key="11">
    <source>
        <dbReference type="Google" id="ProtNLM"/>
    </source>
</evidence>
<dbReference type="InterPro" id="IPR017972">
    <property type="entry name" value="Cyt_P450_CS"/>
</dbReference>
<dbReference type="InterPro" id="IPR050705">
    <property type="entry name" value="Cytochrome_P450_3A"/>
</dbReference>
<feature type="non-terminal residue" evidence="9">
    <location>
        <position position="1"/>
    </location>
</feature>
<dbReference type="PROSITE" id="PS00086">
    <property type="entry name" value="CYTOCHROME_P450"/>
    <property type="match status" value="1"/>
</dbReference>
<evidence type="ECO:0000256" key="8">
    <source>
        <dbReference type="RuleBase" id="RU000461"/>
    </source>
</evidence>
<keyword evidence="10" id="KW-1185">Reference proteome</keyword>
<evidence type="ECO:0000256" key="7">
    <source>
        <dbReference type="PIRSR" id="PIRSR602401-1"/>
    </source>
</evidence>
<dbReference type="InterPro" id="IPR002401">
    <property type="entry name" value="Cyt_P450_E_grp-I"/>
</dbReference>
<accession>A0A8S3Z310</accession>
<proteinExistence type="inferred from homology"/>
<dbReference type="PANTHER" id="PTHR24302">
    <property type="entry name" value="CYTOCHROME P450 FAMILY 3"/>
    <property type="match status" value="1"/>
</dbReference>
<keyword evidence="5 7" id="KW-0408">Iron</keyword>
<name>A0A8S3Z310_9EUPU</name>
<comment type="caution">
    <text evidence="9">The sequence shown here is derived from an EMBL/GenBank/DDBJ whole genome shotgun (WGS) entry which is preliminary data.</text>
</comment>
<sequence length="452" mass="51148">FPMDVFKEWTNTFGPVFGFYEGLRPSVVVSCPDLAHNILVKHFNQFSTRPVINPFTHDHQDLSLQNVSGKLWKRQRQAVSAGMSAKSIRKMFPLIYDVTSNLIQWFEQAAQNNPSGFYIDDAIERYSLDWFSQAALGYHSDALTNEKNLLLRYMRASHESMSPDNLVTGLAKLFPWTTGVLKPLDRQHRTLSSLQTREVTDFVRELKVGLIIYNLITKKVSTVCDQRDSKVESGSEAELTKRSHLEEREVVGEVSGLVGGGVGPFSSALTFCLYCLAAYPREQDRLRTELGDVCKAKDELSMDKLSRLPLMDRFIKETLRCYPVAPGVSRECMEDCELDGVHFKRGMVVRIMFSSMYAQEKYFPNPELFSPDSGDSSKVSHRATALMPFGLGPRMCVGRRLAEVVLKLAMTRILQNFQISCSDVTQVPLQVALRPFLVARDGVHIKMKPILQ</sequence>
<evidence type="ECO:0000256" key="2">
    <source>
        <dbReference type="ARBA" id="ARBA00022617"/>
    </source>
</evidence>
<dbReference type="GO" id="GO:0008395">
    <property type="term" value="F:steroid hydroxylase activity"/>
    <property type="evidence" value="ECO:0007669"/>
    <property type="project" value="TreeGrafter"/>
</dbReference>
<dbReference type="SUPFAM" id="SSF48264">
    <property type="entry name" value="Cytochrome P450"/>
    <property type="match status" value="1"/>
</dbReference>
<dbReference type="Gene3D" id="1.10.630.10">
    <property type="entry name" value="Cytochrome P450"/>
    <property type="match status" value="1"/>
</dbReference>
<dbReference type="PRINTS" id="PR00463">
    <property type="entry name" value="EP450I"/>
</dbReference>
<dbReference type="EMBL" id="CAJHNH020001270">
    <property type="protein sequence ID" value="CAG5122375.1"/>
    <property type="molecule type" value="Genomic_DNA"/>
</dbReference>
<dbReference type="InterPro" id="IPR001128">
    <property type="entry name" value="Cyt_P450"/>
</dbReference>
<dbReference type="PANTHER" id="PTHR24302:SF15">
    <property type="entry name" value="FATTY-ACID PEROXYGENASE"/>
    <property type="match status" value="1"/>
</dbReference>
<evidence type="ECO:0000256" key="1">
    <source>
        <dbReference type="ARBA" id="ARBA00010617"/>
    </source>
</evidence>
<dbReference type="PRINTS" id="PR00385">
    <property type="entry name" value="P450"/>
</dbReference>
<dbReference type="Pfam" id="PF00067">
    <property type="entry name" value="p450"/>
    <property type="match status" value="1"/>
</dbReference>
<protein>
    <recommendedName>
        <fullName evidence="11">Cytochrome P450</fullName>
    </recommendedName>
</protein>
<evidence type="ECO:0000313" key="9">
    <source>
        <dbReference type="EMBL" id="CAG5122375.1"/>
    </source>
</evidence>
<evidence type="ECO:0000256" key="5">
    <source>
        <dbReference type="ARBA" id="ARBA00023004"/>
    </source>
</evidence>